<organism evidence="2 3">
    <name type="scientific">Rhodonellum psychrophilum GCM71 = DSM 17998</name>
    <dbReference type="NCBI Taxonomy" id="1123057"/>
    <lineage>
        <taxon>Bacteria</taxon>
        <taxon>Pseudomonadati</taxon>
        <taxon>Bacteroidota</taxon>
        <taxon>Cytophagia</taxon>
        <taxon>Cytophagales</taxon>
        <taxon>Cytophagaceae</taxon>
        <taxon>Rhodonellum</taxon>
    </lineage>
</organism>
<comment type="caution">
    <text evidence="2">The sequence shown here is derived from an EMBL/GenBank/DDBJ whole genome shotgun (WGS) entry which is preliminary data.</text>
</comment>
<feature type="signal peptide" evidence="1">
    <location>
        <begin position="1"/>
        <end position="21"/>
    </location>
</feature>
<dbReference type="Pfam" id="PF17170">
    <property type="entry name" value="DUF5128"/>
    <property type="match status" value="1"/>
</dbReference>
<proteinExistence type="predicted"/>
<gene>
    <name evidence="2" type="ORF">P872_05485</name>
</gene>
<protein>
    <recommendedName>
        <fullName evidence="4">6-bladed beta-propeller</fullName>
    </recommendedName>
</protein>
<dbReference type="RefSeq" id="WP_019596074.1">
    <property type="nucleotide sequence ID" value="NZ_AWXR01000020.1"/>
</dbReference>
<feature type="chain" id="PRO_5004658090" description="6-bladed beta-propeller" evidence="1">
    <location>
        <begin position="22"/>
        <end position="367"/>
    </location>
</feature>
<dbReference type="PROSITE" id="PS51257">
    <property type="entry name" value="PROKAR_LIPOPROTEIN"/>
    <property type="match status" value="1"/>
</dbReference>
<keyword evidence="3" id="KW-1185">Reference proteome</keyword>
<dbReference type="OrthoDB" id="821905at2"/>
<sequence>MKWIKSVFVMGLIVCSMASFSCGGSSPALVDAMDPEEKIFFGDLIENIEIIPLEFHHSSGFGEVERISVFENQIFILDPTFTKSVQVYGLTGEYMRTIKSFESTAIWDFIIDEQKEEMVLFVLGNKFERFSMSGEYLGSQNSDFPVLSMLFVNDGGMMCDLGQQVMDDGQNFNLAYMDRQKYTVQSFQIPFREEPILVQDRIRNYAINGADTYFAPPFDNNIYKLDGSGNVETVVNLDFKSKLFSIEAFNNSKISGEDKFITGMDGMSYAKGKLFFHFLNGEDTNFRYFDFESDKLFALGFGKDIPSFLYQFMLMNYNFEYQEGLITVLDLDYLRPLLAGGNQDLPFDLQNILMGEALFAIVKIKFL</sequence>
<reference evidence="2 3" key="1">
    <citation type="journal article" date="2013" name="Genome Announc.">
        <title>Draft Genome Sequence of the Psychrophilic and Alkaliphilic Rhodonellum psychrophilum Strain GCM71T.</title>
        <authorList>
            <person name="Hauptmann A.L."/>
            <person name="Glaring M.A."/>
            <person name="Hallin P.F."/>
            <person name="Prieme A."/>
            <person name="Stougaard P."/>
        </authorList>
    </citation>
    <scope>NUCLEOTIDE SEQUENCE [LARGE SCALE GENOMIC DNA]</scope>
    <source>
        <strain evidence="2 3">GCM71</strain>
    </source>
</reference>
<accession>U5BZC9</accession>
<name>U5BZC9_9BACT</name>
<evidence type="ECO:0000313" key="2">
    <source>
        <dbReference type="EMBL" id="ERM82899.1"/>
    </source>
</evidence>
<dbReference type="EMBL" id="AWXR01000020">
    <property type="protein sequence ID" value="ERM82899.1"/>
    <property type="molecule type" value="Genomic_DNA"/>
</dbReference>
<evidence type="ECO:0008006" key="4">
    <source>
        <dbReference type="Google" id="ProtNLM"/>
    </source>
</evidence>
<keyword evidence="1" id="KW-0732">Signal</keyword>
<dbReference type="Proteomes" id="UP000016843">
    <property type="component" value="Unassembled WGS sequence"/>
</dbReference>
<evidence type="ECO:0000256" key="1">
    <source>
        <dbReference type="SAM" id="SignalP"/>
    </source>
</evidence>
<evidence type="ECO:0000313" key="3">
    <source>
        <dbReference type="Proteomes" id="UP000016843"/>
    </source>
</evidence>
<dbReference type="AlphaFoldDB" id="U5BZC9"/>